<accession>A0A6A5BM31</accession>
<protein>
    <submittedName>
        <fullName evidence="2">Uncharacterized protein</fullName>
    </submittedName>
</protein>
<keyword evidence="3" id="KW-1185">Reference proteome</keyword>
<dbReference type="VEuPathDB" id="AmoebaDB:FDP41_007033"/>
<evidence type="ECO:0000256" key="1">
    <source>
        <dbReference type="SAM" id="MobiDB-lite"/>
    </source>
</evidence>
<reference evidence="2 3" key="1">
    <citation type="journal article" date="2019" name="Sci. Rep.">
        <title>Nanopore sequencing improves the draft genome of the human pathogenic amoeba Naegleria fowleri.</title>
        <authorList>
            <person name="Liechti N."/>
            <person name="Schurch N."/>
            <person name="Bruggmann R."/>
            <person name="Wittwer M."/>
        </authorList>
    </citation>
    <scope>NUCLEOTIDE SEQUENCE [LARGE SCALE GENOMIC DNA]</scope>
    <source>
        <strain evidence="2 3">ATCC 30894</strain>
    </source>
</reference>
<organism evidence="2 3">
    <name type="scientific">Naegleria fowleri</name>
    <name type="common">Brain eating amoeba</name>
    <dbReference type="NCBI Taxonomy" id="5763"/>
    <lineage>
        <taxon>Eukaryota</taxon>
        <taxon>Discoba</taxon>
        <taxon>Heterolobosea</taxon>
        <taxon>Tetramitia</taxon>
        <taxon>Eutetramitia</taxon>
        <taxon>Vahlkampfiidae</taxon>
        <taxon>Naegleria</taxon>
    </lineage>
</organism>
<feature type="region of interest" description="Disordered" evidence="1">
    <location>
        <begin position="48"/>
        <end position="81"/>
    </location>
</feature>
<evidence type="ECO:0000313" key="3">
    <source>
        <dbReference type="Proteomes" id="UP000444721"/>
    </source>
</evidence>
<gene>
    <name evidence="2" type="ORF">FDP41_007033</name>
</gene>
<comment type="caution">
    <text evidence="2">The sequence shown here is derived from an EMBL/GenBank/DDBJ whole genome shotgun (WGS) entry which is preliminary data.</text>
</comment>
<dbReference type="RefSeq" id="XP_044558662.1">
    <property type="nucleotide sequence ID" value="XM_044710734.1"/>
</dbReference>
<evidence type="ECO:0000313" key="2">
    <source>
        <dbReference type="EMBL" id="KAF0973949.1"/>
    </source>
</evidence>
<proteinExistence type="predicted"/>
<dbReference type="EMBL" id="VFQX01000057">
    <property type="protein sequence ID" value="KAF0973949.1"/>
    <property type="molecule type" value="Genomic_DNA"/>
</dbReference>
<dbReference type="AlphaFoldDB" id="A0A6A5BM31"/>
<dbReference type="Proteomes" id="UP000444721">
    <property type="component" value="Unassembled WGS sequence"/>
</dbReference>
<sequence length="110" mass="12696">MDDEIRKERQAFTHIFWKTFQEMGGKLPFWDETSSKCYIFELCLRSDNDQHDSSSSGSGSGSSTNHIWTSPSQQEYTQSTESTLEQDQLFTLHFNILKHQAITKNTIIGK</sequence>
<feature type="compositionally biased region" description="Low complexity" evidence="1">
    <location>
        <begin position="53"/>
        <end position="63"/>
    </location>
</feature>
<dbReference type="GeneID" id="68114251"/>
<feature type="compositionally biased region" description="Polar residues" evidence="1">
    <location>
        <begin position="64"/>
        <end position="81"/>
    </location>
</feature>
<dbReference type="VEuPathDB" id="AmoebaDB:NfTy_074820"/>
<dbReference type="OrthoDB" id="10639735at2759"/>
<name>A0A6A5BM31_NAEFO</name>